<feature type="chain" id="PRO_5041705266" evidence="5">
    <location>
        <begin position="22"/>
        <end position="104"/>
    </location>
</feature>
<evidence type="ECO:0000256" key="2">
    <source>
        <dbReference type="ARBA" id="ARBA00022723"/>
    </source>
</evidence>
<evidence type="ECO:0000259" key="6">
    <source>
        <dbReference type="PROSITE" id="PS51007"/>
    </source>
</evidence>
<proteinExistence type="predicted"/>
<name>A0AA86AIS2_SULMK</name>
<keyword evidence="3 4" id="KW-0408">Iron</keyword>
<feature type="domain" description="Cytochrome c" evidence="6">
    <location>
        <begin position="20"/>
        <end position="103"/>
    </location>
</feature>
<dbReference type="GO" id="GO:0009055">
    <property type="term" value="F:electron transfer activity"/>
    <property type="evidence" value="ECO:0007669"/>
    <property type="project" value="InterPro"/>
</dbReference>
<evidence type="ECO:0000313" key="7">
    <source>
        <dbReference type="EMBL" id="AHJ11466.1"/>
    </source>
</evidence>
<dbReference type="Pfam" id="PF00034">
    <property type="entry name" value="Cytochrom_C"/>
    <property type="match status" value="1"/>
</dbReference>
<dbReference type="Gene3D" id="1.10.760.10">
    <property type="entry name" value="Cytochrome c-like domain"/>
    <property type="match status" value="1"/>
</dbReference>
<evidence type="ECO:0000256" key="5">
    <source>
        <dbReference type="SAM" id="SignalP"/>
    </source>
</evidence>
<evidence type="ECO:0000256" key="3">
    <source>
        <dbReference type="ARBA" id="ARBA00023004"/>
    </source>
</evidence>
<dbReference type="KEGG" id="smul:SMUL_0184"/>
<dbReference type="SUPFAM" id="SSF46626">
    <property type="entry name" value="Cytochrome c"/>
    <property type="match status" value="1"/>
</dbReference>
<dbReference type="GO" id="GO:0046872">
    <property type="term" value="F:metal ion binding"/>
    <property type="evidence" value="ECO:0007669"/>
    <property type="project" value="UniProtKB-KW"/>
</dbReference>
<reference evidence="7 8" key="1">
    <citation type="journal article" date="2014" name="Environ. Microbiol.">
        <title>Insights into organohalide respiration and the versatile catabolism of Sulfurospirillum multivorans gained from comparative genomics and physiological studies.</title>
        <authorList>
            <person name="Goris T."/>
            <person name="Schubert T."/>
            <person name="Gadkari J."/>
            <person name="Wubet T."/>
            <person name="Tarkka M."/>
            <person name="Buscot F."/>
            <person name="Adrian L."/>
            <person name="Diekert G."/>
        </authorList>
    </citation>
    <scope>NUCLEOTIDE SEQUENCE [LARGE SCALE GENOMIC DNA]</scope>
    <source>
        <strain evidence="8">DM 12446 / JCM 15788 / NBRC 109480</strain>
    </source>
</reference>
<evidence type="ECO:0000256" key="4">
    <source>
        <dbReference type="PROSITE-ProRule" id="PRU00433"/>
    </source>
</evidence>
<sequence length="104" mass="11491">MVQHIKISLLSLFLLCSFLHAANNGEVLFKQCAGCHGADGRNKAFGKSGIIAGQDAEVLVESLKYYKETEFKTHGTSLVMSKQVKNMNLQDLQDIATYVSKLQK</sequence>
<dbReference type="RefSeq" id="WP_038532842.1">
    <property type="nucleotide sequence ID" value="NZ_CP007201.1"/>
</dbReference>
<keyword evidence="1 4" id="KW-0349">Heme</keyword>
<evidence type="ECO:0000313" key="8">
    <source>
        <dbReference type="Proteomes" id="UP000019322"/>
    </source>
</evidence>
<evidence type="ECO:0000256" key="1">
    <source>
        <dbReference type="ARBA" id="ARBA00022617"/>
    </source>
</evidence>
<dbReference type="Proteomes" id="UP000019322">
    <property type="component" value="Chromosome"/>
</dbReference>
<keyword evidence="5" id="KW-0732">Signal</keyword>
<dbReference type="AlphaFoldDB" id="A0AA86AIS2"/>
<dbReference type="InterPro" id="IPR009056">
    <property type="entry name" value="Cyt_c-like_dom"/>
</dbReference>
<gene>
    <name evidence="7" type="ORF">SMUL_0184</name>
</gene>
<keyword evidence="2 4" id="KW-0479">Metal-binding</keyword>
<dbReference type="PROSITE" id="PS51007">
    <property type="entry name" value="CYTC"/>
    <property type="match status" value="1"/>
</dbReference>
<dbReference type="GO" id="GO:0020037">
    <property type="term" value="F:heme binding"/>
    <property type="evidence" value="ECO:0007669"/>
    <property type="project" value="InterPro"/>
</dbReference>
<protein>
    <submittedName>
        <fullName evidence="7">Cytochrome c553</fullName>
    </submittedName>
</protein>
<dbReference type="EMBL" id="CP007201">
    <property type="protein sequence ID" value="AHJ11466.1"/>
    <property type="molecule type" value="Genomic_DNA"/>
</dbReference>
<accession>A0AA86AIS2</accession>
<dbReference type="InterPro" id="IPR036909">
    <property type="entry name" value="Cyt_c-like_dom_sf"/>
</dbReference>
<organism evidence="7 8">
    <name type="scientific">Sulfurospirillum multivorans (strain DM 12446 / JCM 15788 / NBRC 109480)</name>
    <dbReference type="NCBI Taxonomy" id="1150621"/>
    <lineage>
        <taxon>Bacteria</taxon>
        <taxon>Pseudomonadati</taxon>
        <taxon>Campylobacterota</taxon>
        <taxon>Epsilonproteobacteria</taxon>
        <taxon>Campylobacterales</taxon>
        <taxon>Sulfurospirillaceae</taxon>
        <taxon>Sulfurospirillum</taxon>
    </lineage>
</organism>
<feature type="signal peptide" evidence="5">
    <location>
        <begin position="1"/>
        <end position="21"/>
    </location>
</feature>